<sequence length="151" mass="17172">MEIKIDLLDGQEIVALLNEHLEDMYATSPPESVHALDLDALKKPDITFWSAWDEGELLGCAALKQLDATHAEIKSMRTARTARNRGVASQLLKHVLNVAKERNYSRLSLETGSMEFFKPARTLYEKHGFEYCPPFADYQPDPNSEFMTKKL</sequence>
<dbReference type="eggNOG" id="COG0456">
    <property type="taxonomic scope" value="Bacteria"/>
</dbReference>
<evidence type="ECO:0000313" key="5">
    <source>
        <dbReference type="Proteomes" id="UP000016895"/>
    </source>
</evidence>
<proteinExistence type="predicted"/>
<dbReference type="AlphaFoldDB" id="U4KAL4"/>
<dbReference type="InterPro" id="IPR016181">
    <property type="entry name" value="Acyl_CoA_acyltransferase"/>
</dbReference>
<accession>U4KAL4</accession>
<keyword evidence="2 4" id="KW-0012">Acyltransferase</keyword>
<dbReference type="PANTHER" id="PTHR43877:SF5">
    <property type="entry name" value="BLL8307 PROTEIN"/>
    <property type="match status" value="1"/>
</dbReference>
<dbReference type="InterPro" id="IPR050832">
    <property type="entry name" value="Bact_Acetyltransf"/>
</dbReference>
<reference evidence="4 5" key="1">
    <citation type="journal article" date="2013" name="ISME J.">
        <title>Comparative genomics of pathogenic lineages of Vibrio nigripulchritudo identifies virulence-associated traits.</title>
        <authorList>
            <person name="Goudenege D."/>
            <person name="Labreuche Y."/>
            <person name="Krin E."/>
            <person name="Ansquer D."/>
            <person name="Mangenot S."/>
            <person name="Calteau A."/>
            <person name="Medigue C."/>
            <person name="Mazel D."/>
            <person name="Polz M.F."/>
            <person name="Le Roux F."/>
        </authorList>
    </citation>
    <scope>NUCLEOTIDE SEQUENCE [LARGE SCALE GENOMIC DNA]</scope>
    <source>
        <strain evidence="5">SnF1</strain>
    </source>
</reference>
<name>U4KAL4_9VIBR</name>
<dbReference type="KEGG" id="vni:VIBNI_A1150"/>
<dbReference type="GO" id="GO:0016747">
    <property type="term" value="F:acyltransferase activity, transferring groups other than amino-acyl groups"/>
    <property type="evidence" value="ECO:0007669"/>
    <property type="project" value="InterPro"/>
</dbReference>
<dbReference type="InterPro" id="IPR000182">
    <property type="entry name" value="GNAT_dom"/>
</dbReference>
<keyword evidence="5" id="KW-1185">Reference proteome</keyword>
<evidence type="ECO:0000256" key="1">
    <source>
        <dbReference type="ARBA" id="ARBA00022679"/>
    </source>
</evidence>
<feature type="domain" description="N-acetyltransferase" evidence="3">
    <location>
        <begin position="3"/>
        <end position="151"/>
    </location>
</feature>
<dbReference type="SUPFAM" id="SSF55729">
    <property type="entry name" value="Acyl-CoA N-acyltransferases (Nat)"/>
    <property type="match status" value="1"/>
</dbReference>
<dbReference type="PANTHER" id="PTHR43877">
    <property type="entry name" value="AMINOALKYLPHOSPHONATE N-ACETYLTRANSFERASE-RELATED-RELATED"/>
    <property type="match status" value="1"/>
</dbReference>
<dbReference type="Proteomes" id="UP000016895">
    <property type="component" value="Chromosome 1"/>
</dbReference>
<dbReference type="PATRIC" id="fig|1260221.3.peg.1111"/>
<dbReference type="Pfam" id="PF00583">
    <property type="entry name" value="Acetyltransf_1"/>
    <property type="match status" value="1"/>
</dbReference>
<keyword evidence="1 4" id="KW-0808">Transferase</keyword>
<dbReference type="EMBL" id="FO203526">
    <property type="protein sequence ID" value="CCO57297.1"/>
    <property type="molecule type" value="Genomic_DNA"/>
</dbReference>
<evidence type="ECO:0000259" key="3">
    <source>
        <dbReference type="PROSITE" id="PS51186"/>
    </source>
</evidence>
<organism evidence="4 5">
    <name type="scientific">Vibrio nigripulchritudo</name>
    <dbReference type="NCBI Taxonomy" id="28173"/>
    <lineage>
        <taxon>Bacteria</taxon>
        <taxon>Pseudomonadati</taxon>
        <taxon>Pseudomonadota</taxon>
        <taxon>Gammaproteobacteria</taxon>
        <taxon>Vibrionales</taxon>
        <taxon>Vibrionaceae</taxon>
        <taxon>Vibrio</taxon>
    </lineage>
</organism>
<dbReference type="OrthoDB" id="9803233at2"/>
<dbReference type="STRING" id="28173.VIBNI_A1150"/>
<dbReference type="CDD" id="cd04301">
    <property type="entry name" value="NAT_SF"/>
    <property type="match status" value="1"/>
</dbReference>
<gene>
    <name evidence="4" type="ORF">VIBNI_A1150</name>
</gene>
<dbReference type="RefSeq" id="WP_022550269.1">
    <property type="nucleotide sequence ID" value="NC_022528.1"/>
</dbReference>
<dbReference type="PROSITE" id="PS51186">
    <property type="entry name" value="GNAT"/>
    <property type="match status" value="1"/>
</dbReference>
<evidence type="ECO:0000313" key="4">
    <source>
        <dbReference type="EMBL" id="CCO57297.1"/>
    </source>
</evidence>
<dbReference type="Gene3D" id="3.40.630.30">
    <property type="match status" value="1"/>
</dbReference>
<protein>
    <submittedName>
        <fullName evidence="4">Putative Acyl-CoA N-acyltransferase</fullName>
    </submittedName>
</protein>
<evidence type="ECO:0000256" key="2">
    <source>
        <dbReference type="ARBA" id="ARBA00023315"/>
    </source>
</evidence>